<gene>
    <name evidence="1" type="ORF">IPV69_01140</name>
</gene>
<dbReference type="EMBL" id="CP063458">
    <property type="protein sequence ID" value="QOV90008.1"/>
    <property type="molecule type" value="Genomic_DNA"/>
</dbReference>
<protein>
    <recommendedName>
        <fullName evidence="3">Choice-of-anchor D domain-containing protein</fullName>
    </recommendedName>
</protein>
<dbReference type="AlphaFoldDB" id="A0A7M2WWU6"/>
<dbReference type="KEGG" id="hbs:IPV69_01140"/>
<sequence>MGGANGPSVSLSLKNTGTFAVKITGAALSGTNASQFAIVTKPGGGVLPYTVSASLSTSMSLAFKPPAGSTSTIRTATLTLTTNDLTKPTITVSLRGLATAGIGGQLEPSLQRIFDLYSINSRTGDSNPATTNLFSNTEVRGVNDEVTMQLLKKSGTAAVTIEPLAAFAGGSPAGIVGWYKSGTPGTKNKLLSVNGTSSQSVNVGYTGVTSFDPGTASFGLYSQYTNINTTQYSQDSLNTVETTIKRKIRFFPLKQNGVLVANAYIFTTEDWNNDRTGGTDSNDFVGIIRNVKLG</sequence>
<dbReference type="InterPro" id="IPR013783">
    <property type="entry name" value="Ig-like_fold"/>
</dbReference>
<name>A0A7M2WWU6_9BACT</name>
<evidence type="ECO:0000313" key="1">
    <source>
        <dbReference type="EMBL" id="QOV90008.1"/>
    </source>
</evidence>
<proteinExistence type="predicted"/>
<dbReference type="Proteomes" id="UP000593765">
    <property type="component" value="Chromosome"/>
</dbReference>
<accession>A0A7M2WWU6</accession>
<reference evidence="1 2" key="1">
    <citation type="submission" date="2020-10" db="EMBL/GenBank/DDBJ databases">
        <title>Wide distribution of Phycisphaera-like planctomycetes from WD2101 soil group in peatlands and genome analysis of the first cultivated representative.</title>
        <authorList>
            <person name="Dedysh S.N."/>
            <person name="Beletsky A.V."/>
            <person name="Ivanova A."/>
            <person name="Kulichevskaya I.S."/>
            <person name="Suzina N.E."/>
            <person name="Philippov D.A."/>
            <person name="Rakitin A.L."/>
            <person name="Mardanov A.V."/>
            <person name="Ravin N.V."/>
        </authorList>
    </citation>
    <scope>NUCLEOTIDE SEQUENCE [LARGE SCALE GENOMIC DNA]</scope>
    <source>
        <strain evidence="1 2">M1803</strain>
    </source>
</reference>
<evidence type="ECO:0008006" key="3">
    <source>
        <dbReference type="Google" id="ProtNLM"/>
    </source>
</evidence>
<dbReference type="Gene3D" id="2.60.40.10">
    <property type="entry name" value="Immunoglobulins"/>
    <property type="match status" value="1"/>
</dbReference>
<evidence type="ECO:0000313" key="2">
    <source>
        <dbReference type="Proteomes" id="UP000593765"/>
    </source>
</evidence>
<organism evidence="1 2">
    <name type="scientific">Humisphaera borealis</name>
    <dbReference type="NCBI Taxonomy" id="2807512"/>
    <lineage>
        <taxon>Bacteria</taxon>
        <taxon>Pseudomonadati</taxon>
        <taxon>Planctomycetota</taxon>
        <taxon>Phycisphaerae</taxon>
        <taxon>Tepidisphaerales</taxon>
        <taxon>Tepidisphaeraceae</taxon>
        <taxon>Humisphaera</taxon>
    </lineage>
</organism>
<keyword evidence="2" id="KW-1185">Reference proteome</keyword>